<dbReference type="Pfam" id="PF00179">
    <property type="entry name" value="UQ_con"/>
    <property type="match status" value="1"/>
</dbReference>
<proteinExistence type="predicted"/>
<reference evidence="1" key="1">
    <citation type="submission" date="2020-04" db="EMBL/GenBank/DDBJ databases">
        <authorList>
            <person name="Alioto T."/>
            <person name="Alioto T."/>
            <person name="Gomez Garrido J."/>
        </authorList>
    </citation>
    <scope>NUCLEOTIDE SEQUENCE</scope>
    <source>
        <strain evidence="1">A484AB</strain>
    </source>
</reference>
<dbReference type="OrthoDB" id="269518at2759"/>
<organism evidence="1 2">
    <name type="scientific">Paramuricea clavata</name>
    <name type="common">Red gorgonian</name>
    <name type="synonym">Violescent sea-whip</name>
    <dbReference type="NCBI Taxonomy" id="317549"/>
    <lineage>
        <taxon>Eukaryota</taxon>
        <taxon>Metazoa</taxon>
        <taxon>Cnidaria</taxon>
        <taxon>Anthozoa</taxon>
        <taxon>Octocorallia</taxon>
        <taxon>Malacalcyonacea</taxon>
        <taxon>Plexauridae</taxon>
        <taxon>Paramuricea</taxon>
    </lineage>
</organism>
<keyword evidence="2" id="KW-1185">Reference proteome</keyword>
<dbReference type="InterPro" id="IPR050113">
    <property type="entry name" value="Ub_conjugating_enzyme"/>
</dbReference>
<dbReference type="PROSITE" id="PS50127">
    <property type="entry name" value="UBC_2"/>
    <property type="match status" value="1"/>
</dbReference>
<dbReference type="AlphaFoldDB" id="A0A6S7JUB8"/>
<accession>A0A6S7JUB8</accession>
<name>A0A6S7JUB8_PARCT</name>
<dbReference type="CDD" id="cd00195">
    <property type="entry name" value="UBCc_UEV"/>
    <property type="match status" value="1"/>
</dbReference>
<dbReference type="Gene3D" id="3.10.110.10">
    <property type="entry name" value="Ubiquitin Conjugating Enzyme"/>
    <property type="match status" value="1"/>
</dbReference>
<gene>
    <name evidence="1" type="ORF">PACLA_8A023961</name>
</gene>
<dbReference type="EMBL" id="CACRXK020022004">
    <property type="protein sequence ID" value="CAB4036406.1"/>
    <property type="molecule type" value="Genomic_DNA"/>
</dbReference>
<dbReference type="InterPro" id="IPR016135">
    <property type="entry name" value="UBQ-conjugating_enzyme/RWD"/>
</dbReference>
<dbReference type="InterPro" id="IPR000608">
    <property type="entry name" value="UBC"/>
</dbReference>
<protein>
    <submittedName>
        <fullName evidence="1">Uncharacterized protein</fullName>
    </submittedName>
</protein>
<dbReference type="SUPFAM" id="SSF54495">
    <property type="entry name" value="UBC-like"/>
    <property type="match status" value="1"/>
</dbReference>
<comment type="caution">
    <text evidence="1">The sequence shown here is derived from an EMBL/GenBank/DDBJ whole genome shotgun (WGS) entry which is preliminary data.</text>
</comment>
<dbReference type="SMART" id="SM00212">
    <property type="entry name" value="UBCc"/>
    <property type="match status" value="1"/>
</dbReference>
<dbReference type="Proteomes" id="UP001152795">
    <property type="component" value="Unassembled WGS sequence"/>
</dbReference>
<sequence length="148" mass="16822">MSKKRILKEFQTIQASKPHGIEVSMPSDNICIWEAKFAAPEQSLYKGANLKTQVVLPEEYPLSPPTIRFLTPVYHVNIDQSSGQVCLGFVSADKWNPTNGIEDVLRAVFSLLITPQVETAQDQQILGIFQDSKRIYERRARDSARKFR</sequence>
<dbReference type="PANTHER" id="PTHR24067">
    <property type="entry name" value="UBIQUITIN-CONJUGATING ENZYME E2"/>
    <property type="match status" value="1"/>
</dbReference>
<evidence type="ECO:0000313" key="2">
    <source>
        <dbReference type="Proteomes" id="UP001152795"/>
    </source>
</evidence>
<evidence type="ECO:0000313" key="1">
    <source>
        <dbReference type="EMBL" id="CAB4036406.1"/>
    </source>
</evidence>